<dbReference type="AlphaFoldDB" id="A0A7Y1PZ56"/>
<sequence length="300" mass="31992">MLLPLTHAAVPHHSTVSTEPQQSKPTPYDPPSDLQLGVPNIRTHLLLEKSDVTFSREITWSTWNPEKPKIATNRLIVETGNGADEIHVRGWPGDKLQFIINGRPYVLDAKALQGPDQSLLIKTNGGDDRVIVDDDVKHLLEVEGGAGNDFIQAGGGMSGLFGGGGHDTLLLGSNSGYAEGNDGDDLIIGASGNTLMFGNAGNDRLYAGFGNAHKQNLLDGGDGDDKLYAGSGNNYLKGGKGDDLLTGHDRTSFYTGEDNDRIANHQPTDSIHTRVNDHWTLAQGTVLNEAKPGKAGEQPS</sequence>
<evidence type="ECO:0000256" key="3">
    <source>
        <dbReference type="ARBA" id="ARBA00022837"/>
    </source>
</evidence>
<feature type="region of interest" description="Disordered" evidence="4">
    <location>
        <begin position="9"/>
        <end position="33"/>
    </location>
</feature>
<keyword evidence="2" id="KW-0964">Secreted</keyword>
<proteinExistence type="predicted"/>
<dbReference type="Proteomes" id="UP000583279">
    <property type="component" value="Unassembled WGS sequence"/>
</dbReference>
<dbReference type="RefSeq" id="WP_169855882.1">
    <property type="nucleotide sequence ID" value="NZ_JAAQYK010000005.1"/>
</dbReference>
<dbReference type="Gene3D" id="2.150.10.10">
    <property type="entry name" value="Serralysin-like metalloprotease, C-terminal"/>
    <property type="match status" value="2"/>
</dbReference>
<dbReference type="GO" id="GO:0005576">
    <property type="term" value="C:extracellular region"/>
    <property type="evidence" value="ECO:0007669"/>
    <property type="project" value="UniProtKB-SubCell"/>
</dbReference>
<comment type="caution">
    <text evidence="5">The sequence shown here is derived from an EMBL/GenBank/DDBJ whole genome shotgun (WGS) entry which is preliminary data.</text>
</comment>
<name>A0A7Y1PZ56_9PSED</name>
<dbReference type="InterPro" id="IPR001343">
    <property type="entry name" value="Hemolysn_Ca-bd"/>
</dbReference>
<evidence type="ECO:0000256" key="4">
    <source>
        <dbReference type="SAM" id="MobiDB-lite"/>
    </source>
</evidence>
<evidence type="ECO:0000313" key="6">
    <source>
        <dbReference type="Proteomes" id="UP000583279"/>
    </source>
</evidence>
<evidence type="ECO:0000256" key="2">
    <source>
        <dbReference type="ARBA" id="ARBA00022525"/>
    </source>
</evidence>
<accession>A0A7Y1PZ56</accession>
<organism evidence="5 6">
    <name type="scientific">Pseudomonas lactis</name>
    <dbReference type="NCBI Taxonomy" id="1615674"/>
    <lineage>
        <taxon>Bacteria</taxon>
        <taxon>Pseudomonadati</taxon>
        <taxon>Pseudomonadota</taxon>
        <taxon>Gammaproteobacteria</taxon>
        <taxon>Pseudomonadales</taxon>
        <taxon>Pseudomonadaceae</taxon>
        <taxon>Pseudomonas</taxon>
    </lineage>
</organism>
<dbReference type="GO" id="GO:0005509">
    <property type="term" value="F:calcium ion binding"/>
    <property type="evidence" value="ECO:0007669"/>
    <property type="project" value="InterPro"/>
</dbReference>
<evidence type="ECO:0000256" key="1">
    <source>
        <dbReference type="ARBA" id="ARBA00004613"/>
    </source>
</evidence>
<comment type="subcellular location">
    <subcellularLocation>
        <location evidence="1">Secreted</location>
    </subcellularLocation>
</comment>
<reference evidence="5 6" key="1">
    <citation type="journal article" date="2020" name="Front. Microbiol.">
        <title>Genetic Organization of the aprX-lipA2 Operon Affects the Proteolytic Potential of Pseudomonas Species in Milk.</title>
        <authorList>
            <person name="Maier C."/>
            <person name="Huptas C."/>
            <person name="von Neubeck M."/>
            <person name="Scherer S."/>
            <person name="Wenning M."/>
            <person name="Lucking G."/>
        </authorList>
    </citation>
    <scope>NUCLEOTIDE SEQUENCE [LARGE SCALE GENOMIC DNA]</scope>
    <source>
        <strain evidence="5 6">WS 4997</strain>
    </source>
</reference>
<dbReference type="SUPFAM" id="SSF51120">
    <property type="entry name" value="beta-Roll"/>
    <property type="match status" value="1"/>
</dbReference>
<protein>
    <submittedName>
        <fullName evidence="5">Calcium-binding protein</fullName>
    </submittedName>
</protein>
<dbReference type="InterPro" id="IPR011049">
    <property type="entry name" value="Serralysin-like_metalloprot_C"/>
</dbReference>
<dbReference type="PANTHER" id="PTHR38340">
    <property type="entry name" value="S-LAYER PROTEIN"/>
    <property type="match status" value="1"/>
</dbReference>
<evidence type="ECO:0000313" key="5">
    <source>
        <dbReference type="EMBL" id="NNA45427.1"/>
    </source>
</evidence>
<dbReference type="InterPro" id="IPR050557">
    <property type="entry name" value="RTX_toxin/Mannuronan_C5-epim"/>
</dbReference>
<dbReference type="Pfam" id="PF00353">
    <property type="entry name" value="HemolysinCabind"/>
    <property type="match status" value="3"/>
</dbReference>
<dbReference type="PANTHER" id="PTHR38340:SF1">
    <property type="entry name" value="S-LAYER PROTEIN"/>
    <property type="match status" value="1"/>
</dbReference>
<gene>
    <name evidence="5" type="ORF">HBO18_14970</name>
</gene>
<dbReference type="EMBL" id="JAAQYK010000005">
    <property type="protein sequence ID" value="NNA45427.1"/>
    <property type="molecule type" value="Genomic_DNA"/>
</dbReference>
<dbReference type="PRINTS" id="PR00313">
    <property type="entry name" value="CABNDNGRPT"/>
</dbReference>
<keyword evidence="3" id="KW-0106">Calcium</keyword>
<feature type="compositionally biased region" description="Polar residues" evidence="4">
    <location>
        <begin position="14"/>
        <end position="25"/>
    </location>
</feature>